<name>A0ACC0NCS0_RHOML</name>
<dbReference type="Proteomes" id="UP001062846">
    <property type="component" value="Chromosome 6"/>
</dbReference>
<proteinExistence type="predicted"/>
<comment type="caution">
    <text evidence="1">The sequence shown here is derived from an EMBL/GenBank/DDBJ whole genome shotgun (WGS) entry which is preliminary data.</text>
</comment>
<evidence type="ECO:0000313" key="1">
    <source>
        <dbReference type="EMBL" id="KAI8550874.1"/>
    </source>
</evidence>
<reference evidence="1" key="1">
    <citation type="submission" date="2022-02" db="EMBL/GenBank/DDBJ databases">
        <title>Plant Genome Project.</title>
        <authorList>
            <person name="Zhang R.-G."/>
        </authorList>
    </citation>
    <scope>NUCLEOTIDE SEQUENCE</scope>
    <source>
        <strain evidence="1">AT1</strain>
    </source>
</reference>
<protein>
    <submittedName>
        <fullName evidence="1">Uncharacterized protein</fullName>
    </submittedName>
</protein>
<organism evidence="1 2">
    <name type="scientific">Rhododendron molle</name>
    <name type="common">Chinese azalea</name>
    <name type="synonym">Azalea mollis</name>
    <dbReference type="NCBI Taxonomy" id="49168"/>
    <lineage>
        <taxon>Eukaryota</taxon>
        <taxon>Viridiplantae</taxon>
        <taxon>Streptophyta</taxon>
        <taxon>Embryophyta</taxon>
        <taxon>Tracheophyta</taxon>
        <taxon>Spermatophyta</taxon>
        <taxon>Magnoliopsida</taxon>
        <taxon>eudicotyledons</taxon>
        <taxon>Gunneridae</taxon>
        <taxon>Pentapetalae</taxon>
        <taxon>asterids</taxon>
        <taxon>Ericales</taxon>
        <taxon>Ericaceae</taxon>
        <taxon>Ericoideae</taxon>
        <taxon>Rhodoreae</taxon>
        <taxon>Rhododendron</taxon>
    </lineage>
</organism>
<keyword evidence="2" id="KW-1185">Reference proteome</keyword>
<dbReference type="EMBL" id="CM046393">
    <property type="protein sequence ID" value="KAI8550874.1"/>
    <property type="molecule type" value="Genomic_DNA"/>
</dbReference>
<accession>A0ACC0NCS0</accession>
<gene>
    <name evidence="1" type="ORF">RHMOL_Rhmol06G0141200</name>
</gene>
<evidence type="ECO:0000313" key="2">
    <source>
        <dbReference type="Proteomes" id="UP001062846"/>
    </source>
</evidence>
<sequence>MESLKDDDACHEFPSTFTSTPKKVGKRVAMDEMDEDRITGFENVQNARDMPLYTPEHMMEDVVHTSIMEKCESQTGVPIDQHKLNMEEEVQVE</sequence>